<organism evidence="4 5">
    <name type="scientific">Cryptosporangium arvum DSM 44712</name>
    <dbReference type="NCBI Taxonomy" id="927661"/>
    <lineage>
        <taxon>Bacteria</taxon>
        <taxon>Bacillati</taxon>
        <taxon>Actinomycetota</taxon>
        <taxon>Actinomycetes</taxon>
        <taxon>Cryptosporangiales</taxon>
        <taxon>Cryptosporangiaceae</taxon>
        <taxon>Cryptosporangium</taxon>
    </lineage>
</organism>
<keyword evidence="2" id="KW-0732">Signal</keyword>
<keyword evidence="1" id="KW-0472">Membrane</keyword>
<reference evidence="4 5" key="1">
    <citation type="submission" date="2013-07" db="EMBL/GenBank/DDBJ databases">
        <authorList>
            <consortium name="DOE Joint Genome Institute"/>
            <person name="Eisen J."/>
            <person name="Huntemann M."/>
            <person name="Han J."/>
            <person name="Chen A."/>
            <person name="Kyrpides N."/>
            <person name="Mavromatis K."/>
            <person name="Markowitz V."/>
            <person name="Palaniappan K."/>
            <person name="Ivanova N."/>
            <person name="Schaumberg A."/>
            <person name="Pati A."/>
            <person name="Liolios K."/>
            <person name="Nordberg H.P."/>
            <person name="Cantor M.N."/>
            <person name="Hua S.X."/>
            <person name="Woyke T."/>
        </authorList>
    </citation>
    <scope>NUCLEOTIDE SEQUENCE [LARGE SCALE GENOMIC DNA]</scope>
    <source>
        <strain evidence="4 5">DSM 44712</strain>
    </source>
</reference>
<dbReference type="SUPFAM" id="SSF51126">
    <property type="entry name" value="Pectin lyase-like"/>
    <property type="match status" value="1"/>
</dbReference>
<keyword evidence="5" id="KW-1185">Reference proteome</keyword>
<dbReference type="InterPro" id="IPR006626">
    <property type="entry name" value="PbH1"/>
</dbReference>
<evidence type="ECO:0000313" key="4">
    <source>
        <dbReference type="EMBL" id="EXG79970.1"/>
    </source>
</evidence>
<gene>
    <name evidence="4" type="ORF">CryarDRAFT_1025</name>
</gene>
<dbReference type="Proteomes" id="UP000021053">
    <property type="component" value="Unassembled WGS sequence"/>
</dbReference>
<name>A0A010YI69_9ACTN</name>
<dbReference type="Pfam" id="PF13229">
    <property type="entry name" value="Beta_helix"/>
    <property type="match status" value="1"/>
</dbReference>
<feature type="transmembrane region" description="Helical" evidence="1">
    <location>
        <begin position="549"/>
        <end position="569"/>
    </location>
</feature>
<sequence length="592" mass="61787">MRLRLVLAVVLAAAAVVLTGPGAASAAPGRTFHLSPLGDDAADGLSDATAWRTLARANQERLQAGDQLLLQGGAQFDGQLLLMPEDAGVTIGTYGTGRATIKAGNLEAIKVYDAGGITIRGLDVVGDATTYDAWSGILFYADDKVATRPSGILISDVDVSGFQIGIAFAGAAPGRGFQDVTIADTRVHGNRDEGLLTYGPEFDATNPSYAHRNVRVQRVAAYDNAGNPRNTTTHSGSGIVLGSVDTGVIEESSAYANGASSASSSEGPVGIWAYDSTGVTIQRNLAYRNRTGTTADGGGFDLDQNTSNSTLQYNLSYENDGPGLLVFTARDNTAHRANTVRFNVSVNDVRGNGWYGALTVAGRVADTAIYHNTIVARPGGGSHRPAAVKLMDGLTGVTLRNNLLLSQSGGAALSAPDFTTEQVLLRGNAYFRAGGGATFEWGGAEYRSLADWRKATGEEKYDTGLDVDPKLQDASATPRVTDPARITDVAQFALAGDSPAAGVGENLDLADDTVDYFGAVLADRPVSIGAAQPASVPSPARPAADRGRLWAVAFTLLTLVGLTVLTAVVRRRRRPPPPVAPETIRVPSSRVD</sequence>
<protein>
    <recommendedName>
        <fullName evidence="3">Right handed beta helix domain-containing protein</fullName>
    </recommendedName>
</protein>
<keyword evidence="1" id="KW-0812">Transmembrane</keyword>
<evidence type="ECO:0000256" key="2">
    <source>
        <dbReference type="SAM" id="SignalP"/>
    </source>
</evidence>
<dbReference type="SMART" id="SM00710">
    <property type="entry name" value="PbH1"/>
    <property type="match status" value="8"/>
</dbReference>
<dbReference type="InterPro" id="IPR012334">
    <property type="entry name" value="Pectin_lyas_fold"/>
</dbReference>
<feature type="chain" id="PRO_5015597132" description="Right handed beta helix domain-containing protein" evidence="2">
    <location>
        <begin position="27"/>
        <end position="592"/>
    </location>
</feature>
<dbReference type="EMBL" id="JFBT01000001">
    <property type="protein sequence ID" value="EXG79970.1"/>
    <property type="molecule type" value="Genomic_DNA"/>
</dbReference>
<evidence type="ECO:0000313" key="5">
    <source>
        <dbReference type="Proteomes" id="UP000021053"/>
    </source>
</evidence>
<evidence type="ECO:0000259" key="3">
    <source>
        <dbReference type="Pfam" id="PF13229"/>
    </source>
</evidence>
<dbReference type="InterPro" id="IPR039448">
    <property type="entry name" value="Beta_helix"/>
</dbReference>
<proteinExistence type="predicted"/>
<dbReference type="InterPro" id="IPR011050">
    <property type="entry name" value="Pectin_lyase_fold/virulence"/>
</dbReference>
<dbReference type="Gene3D" id="2.160.20.10">
    <property type="entry name" value="Single-stranded right-handed beta-helix, Pectin lyase-like"/>
    <property type="match status" value="1"/>
</dbReference>
<feature type="signal peptide" evidence="2">
    <location>
        <begin position="1"/>
        <end position="26"/>
    </location>
</feature>
<evidence type="ECO:0000256" key="1">
    <source>
        <dbReference type="SAM" id="Phobius"/>
    </source>
</evidence>
<keyword evidence="1" id="KW-1133">Transmembrane helix</keyword>
<accession>A0A010YI69</accession>
<feature type="domain" description="Right handed beta helix" evidence="3">
    <location>
        <begin position="151"/>
        <end position="338"/>
    </location>
</feature>
<comment type="caution">
    <text evidence="4">The sequence shown here is derived from an EMBL/GenBank/DDBJ whole genome shotgun (WGS) entry which is preliminary data.</text>
</comment>
<dbReference type="HOGENOM" id="CLU_026374_0_0_11"/>
<dbReference type="AlphaFoldDB" id="A0A010YI69"/>